<evidence type="ECO:0000256" key="1">
    <source>
        <dbReference type="SAM" id="Phobius"/>
    </source>
</evidence>
<feature type="transmembrane region" description="Helical" evidence="1">
    <location>
        <begin position="59"/>
        <end position="79"/>
    </location>
</feature>
<reference evidence="2 3" key="1">
    <citation type="submission" date="2017-07" db="EMBL/GenBank/DDBJ databases">
        <title>Amycolatopsis alba DSM 44262 Genome sequencing and assembly.</title>
        <authorList>
            <person name="Kaur N."/>
            <person name="Mayilraj S."/>
        </authorList>
    </citation>
    <scope>NUCLEOTIDE SEQUENCE [LARGE SCALE GENOMIC DNA]</scope>
    <source>
        <strain evidence="2 3">DSM 44262</strain>
    </source>
</reference>
<name>A0A229RT28_AMYAL</name>
<evidence type="ECO:0000313" key="2">
    <source>
        <dbReference type="EMBL" id="OXM49818.1"/>
    </source>
</evidence>
<keyword evidence="1" id="KW-0812">Transmembrane</keyword>
<accession>A0A229RT28</accession>
<evidence type="ECO:0008006" key="4">
    <source>
        <dbReference type="Google" id="ProtNLM"/>
    </source>
</evidence>
<keyword evidence="1" id="KW-1133">Transmembrane helix</keyword>
<keyword evidence="1" id="KW-0472">Membrane</keyword>
<dbReference type="EMBL" id="NMQU01000046">
    <property type="protein sequence ID" value="OXM49818.1"/>
    <property type="molecule type" value="Genomic_DNA"/>
</dbReference>
<sequence length="305" mass="34648">MEAMTEVRTTLSRRLLPLLSDLEDLVYRHGYLRIIASAVATLGTIGLLGQVLGLTWMRTTFATAAVVLFVTAALISFSATRKLRDRLTQTEQLLHSYLPDLPKTDPVSIRRWKQETTIEENGDTWIRREVTMVRAADRHLRYLTFTAACYRVVKYTDREKRSVTYDVVHATAGTSGSGIRVPTTSRWSETERGEPTLTVYIHLGRAVEEGDVVTTEWYWPKCSADLMKGIRPEEFDVFFATTVAEFDFTVTFRNLKNDAALSVKSLPTTEVKRSRDGRDTVLRLSGISPRNDERFGFIADVRRAE</sequence>
<dbReference type="AlphaFoldDB" id="A0A229RT28"/>
<protein>
    <recommendedName>
        <fullName evidence="4">DUF3137 domain-containing protein</fullName>
    </recommendedName>
</protein>
<gene>
    <name evidence="2" type="ORF">CFP75_17345</name>
</gene>
<feature type="transmembrane region" description="Helical" evidence="1">
    <location>
        <begin position="31"/>
        <end position="53"/>
    </location>
</feature>
<evidence type="ECO:0000313" key="3">
    <source>
        <dbReference type="Proteomes" id="UP000215563"/>
    </source>
</evidence>
<proteinExistence type="predicted"/>
<keyword evidence="3" id="KW-1185">Reference proteome</keyword>
<dbReference type="Proteomes" id="UP000215563">
    <property type="component" value="Unassembled WGS sequence"/>
</dbReference>
<organism evidence="2 3">
    <name type="scientific">Amycolatopsis alba DSM 44262</name>
    <dbReference type="NCBI Taxonomy" id="1125972"/>
    <lineage>
        <taxon>Bacteria</taxon>
        <taxon>Bacillati</taxon>
        <taxon>Actinomycetota</taxon>
        <taxon>Actinomycetes</taxon>
        <taxon>Pseudonocardiales</taxon>
        <taxon>Pseudonocardiaceae</taxon>
        <taxon>Amycolatopsis</taxon>
    </lineage>
</organism>
<comment type="caution">
    <text evidence="2">The sequence shown here is derived from an EMBL/GenBank/DDBJ whole genome shotgun (WGS) entry which is preliminary data.</text>
</comment>